<keyword evidence="4" id="KW-1185">Reference proteome</keyword>
<evidence type="ECO:0000313" key="3">
    <source>
        <dbReference type="EMBL" id="KRG29214.1"/>
    </source>
</evidence>
<feature type="domain" description="UspA" evidence="2">
    <location>
        <begin position="207"/>
        <end position="275"/>
    </location>
</feature>
<dbReference type="RefSeq" id="WP_057481684.1">
    <property type="nucleotide sequence ID" value="NZ_BMWR01000003.1"/>
</dbReference>
<evidence type="ECO:0000259" key="2">
    <source>
        <dbReference type="Pfam" id="PF00582"/>
    </source>
</evidence>
<dbReference type="Gene3D" id="3.40.50.12370">
    <property type="match status" value="1"/>
</dbReference>
<dbReference type="AlphaFoldDB" id="A0A0Q9ZIL3"/>
<comment type="similarity">
    <text evidence="1">Belongs to the universal stress protein A family.</text>
</comment>
<dbReference type="InterPro" id="IPR006016">
    <property type="entry name" value="UspA"/>
</dbReference>
<dbReference type="OrthoDB" id="9788959at2"/>
<name>A0A0Q9ZIL3_9FLAO</name>
<dbReference type="STRING" id="270918.APR42_04580"/>
<evidence type="ECO:0000256" key="1">
    <source>
        <dbReference type="ARBA" id="ARBA00008791"/>
    </source>
</evidence>
<organism evidence="3 4">
    <name type="scientific">Salegentibacter mishustinae</name>
    <dbReference type="NCBI Taxonomy" id="270918"/>
    <lineage>
        <taxon>Bacteria</taxon>
        <taxon>Pseudomonadati</taxon>
        <taxon>Bacteroidota</taxon>
        <taxon>Flavobacteriia</taxon>
        <taxon>Flavobacteriales</taxon>
        <taxon>Flavobacteriaceae</taxon>
        <taxon>Salegentibacter</taxon>
    </lineage>
</organism>
<dbReference type="PANTHER" id="PTHR46268:SF6">
    <property type="entry name" value="UNIVERSAL STRESS PROTEIN UP12"/>
    <property type="match status" value="1"/>
</dbReference>
<comment type="caution">
    <text evidence="3">The sequence shown here is derived from an EMBL/GenBank/DDBJ whole genome shotgun (WGS) entry which is preliminary data.</text>
</comment>
<dbReference type="Pfam" id="PF00582">
    <property type="entry name" value="Usp"/>
    <property type="match status" value="2"/>
</dbReference>
<reference evidence="3" key="1">
    <citation type="submission" date="2015-10" db="EMBL/GenBank/DDBJ databases">
        <title>Draft genome sequence of Salegentibacter mishustinae KCTC 12263.</title>
        <authorList>
            <person name="Lin W."/>
            <person name="Zheng Q."/>
        </authorList>
    </citation>
    <scope>NUCLEOTIDE SEQUENCE [LARGE SCALE GENOMIC DNA]</scope>
    <source>
        <strain evidence="3">KCTC 12263</strain>
    </source>
</reference>
<dbReference type="SUPFAM" id="SSF52402">
    <property type="entry name" value="Adenine nucleotide alpha hydrolases-like"/>
    <property type="match status" value="2"/>
</dbReference>
<dbReference type="CDD" id="cd00293">
    <property type="entry name" value="USP-like"/>
    <property type="match status" value="2"/>
</dbReference>
<accession>A0A0Q9ZIL3</accession>
<sequence length="284" mass="32673">MRKIILPTDFSENAYNALRYACQLFKYEKSELILLHAYAEKVYTDENLVSNELIDELKAVTKKKAETELTAISSKIHDEFCNPRHRIKLIAAFGDLVDEVNNLVNSENADLVVMGTRGFTNNSKLGIGSNTLLVLKYVQCPVLAIPANFKYQDPQNILFPTNFLIPYQKRELKVVGEIARDFNSKIHFLYLSKHKATSNRQKDNLEFLKQQFYNIITEEHQLDESIKEKAIEDFIATNEIDLLVMVNSRHTYLEDMLLTSTIDKVGLHPKVPLLALQNFNRECT</sequence>
<dbReference type="InterPro" id="IPR006015">
    <property type="entry name" value="Universal_stress_UspA"/>
</dbReference>
<evidence type="ECO:0000313" key="4">
    <source>
        <dbReference type="Proteomes" id="UP000051643"/>
    </source>
</evidence>
<protein>
    <submittedName>
        <fullName evidence="3">Universal stress protein</fullName>
    </submittedName>
</protein>
<dbReference type="PANTHER" id="PTHR46268">
    <property type="entry name" value="STRESS RESPONSE PROTEIN NHAX"/>
    <property type="match status" value="1"/>
</dbReference>
<gene>
    <name evidence="3" type="ORF">APR42_04580</name>
</gene>
<dbReference type="EMBL" id="LKTP01000012">
    <property type="protein sequence ID" value="KRG29214.1"/>
    <property type="molecule type" value="Genomic_DNA"/>
</dbReference>
<dbReference type="Proteomes" id="UP000051643">
    <property type="component" value="Unassembled WGS sequence"/>
</dbReference>
<dbReference type="PRINTS" id="PR01438">
    <property type="entry name" value="UNVRSLSTRESS"/>
</dbReference>
<proteinExistence type="inferred from homology"/>
<feature type="domain" description="UspA" evidence="2">
    <location>
        <begin position="1"/>
        <end position="146"/>
    </location>
</feature>